<evidence type="ECO:0000256" key="1">
    <source>
        <dbReference type="SAM" id="MobiDB-lite"/>
    </source>
</evidence>
<dbReference type="EMBL" id="JAABOA010003571">
    <property type="protein sequence ID" value="KAF9578519.1"/>
    <property type="molecule type" value="Genomic_DNA"/>
</dbReference>
<feature type="compositionally biased region" description="Polar residues" evidence="1">
    <location>
        <begin position="58"/>
        <end position="67"/>
    </location>
</feature>
<dbReference type="AlphaFoldDB" id="A0A9P6FNI3"/>
<comment type="caution">
    <text evidence="2">The sequence shown here is derived from an EMBL/GenBank/DDBJ whole genome shotgun (WGS) entry which is preliminary data.</text>
</comment>
<keyword evidence="3" id="KW-1185">Reference proteome</keyword>
<accession>A0A9P6FNI3</accession>
<reference evidence="2" key="1">
    <citation type="journal article" date="2020" name="Fungal Divers.">
        <title>Resolving the Mortierellaceae phylogeny through synthesis of multi-gene phylogenetics and phylogenomics.</title>
        <authorList>
            <person name="Vandepol N."/>
            <person name="Liber J."/>
            <person name="Desiro A."/>
            <person name="Na H."/>
            <person name="Kennedy M."/>
            <person name="Barry K."/>
            <person name="Grigoriev I.V."/>
            <person name="Miller A.N."/>
            <person name="O'Donnell K."/>
            <person name="Stajich J.E."/>
            <person name="Bonito G."/>
        </authorList>
    </citation>
    <scope>NUCLEOTIDE SEQUENCE</scope>
    <source>
        <strain evidence="2">KOD1015</strain>
    </source>
</reference>
<protein>
    <submittedName>
        <fullName evidence="2">Uncharacterized protein</fullName>
    </submittedName>
</protein>
<gene>
    <name evidence="2" type="ORF">BGW38_005635</name>
</gene>
<sequence length="75" mass="7967">MELHPSLFDHVIVKRDRNGCVKGKRGCQKLGPSDFAGSTPLSGDFSQVQVTLCPGNVPGTSGTSLVQQKGERPSK</sequence>
<organism evidence="2 3">
    <name type="scientific">Lunasporangiospora selenospora</name>
    <dbReference type="NCBI Taxonomy" id="979761"/>
    <lineage>
        <taxon>Eukaryota</taxon>
        <taxon>Fungi</taxon>
        <taxon>Fungi incertae sedis</taxon>
        <taxon>Mucoromycota</taxon>
        <taxon>Mortierellomycotina</taxon>
        <taxon>Mortierellomycetes</taxon>
        <taxon>Mortierellales</taxon>
        <taxon>Mortierellaceae</taxon>
        <taxon>Lunasporangiospora</taxon>
    </lineage>
</organism>
<name>A0A9P6FNI3_9FUNG</name>
<feature type="region of interest" description="Disordered" evidence="1">
    <location>
        <begin position="56"/>
        <end position="75"/>
    </location>
</feature>
<evidence type="ECO:0000313" key="3">
    <source>
        <dbReference type="Proteomes" id="UP000780801"/>
    </source>
</evidence>
<evidence type="ECO:0000313" key="2">
    <source>
        <dbReference type="EMBL" id="KAF9578519.1"/>
    </source>
</evidence>
<proteinExistence type="predicted"/>
<dbReference type="Proteomes" id="UP000780801">
    <property type="component" value="Unassembled WGS sequence"/>
</dbReference>